<gene>
    <name evidence="1" type="ORF">DYB32_009756</name>
</gene>
<protein>
    <submittedName>
        <fullName evidence="1">Uncharacterized protein</fullName>
    </submittedName>
</protein>
<dbReference type="Proteomes" id="UP000285060">
    <property type="component" value="Unassembled WGS sequence"/>
</dbReference>
<dbReference type="VEuPathDB" id="FungiDB:H310_10358"/>
<organism evidence="1 2">
    <name type="scientific">Aphanomyces invadans</name>
    <dbReference type="NCBI Taxonomy" id="157072"/>
    <lineage>
        <taxon>Eukaryota</taxon>
        <taxon>Sar</taxon>
        <taxon>Stramenopiles</taxon>
        <taxon>Oomycota</taxon>
        <taxon>Saprolegniomycetes</taxon>
        <taxon>Saprolegniales</taxon>
        <taxon>Verrucalvaceae</taxon>
        <taxon>Aphanomyces</taxon>
    </lineage>
</organism>
<comment type="caution">
    <text evidence="1">The sequence shown here is derived from an EMBL/GenBank/DDBJ whole genome shotgun (WGS) entry which is preliminary data.</text>
</comment>
<name>A0A3R6ZI35_9STRA</name>
<evidence type="ECO:0000313" key="1">
    <source>
        <dbReference type="EMBL" id="RHY21624.1"/>
    </source>
</evidence>
<dbReference type="AlphaFoldDB" id="A0A3R6ZI35"/>
<sequence length="230" mass="25425">IKCYFICGSRTFSFVIASTTCFHDHGIDDGDDLAEFPVAQRHPGGPLNLLGVYQEQLFLCGLHQSIYSVDLTNKVLQFCMFVAQGLPKRALDVVPTISDELADWLATFLEAFGFAADALQVANTSLQFRASICIKHMLVHTLADLMPSLVATTATDSADILKWNDALFVAILVQDRALMAQALAQKKDLAHALYASKKNADVEDEWNYQMDMYTTTHGAVRPVQFAGTWT</sequence>
<reference evidence="1 2" key="1">
    <citation type="submission" date="2018-08" db="EMBL/GenBank/DDBJ databases">
        <title>Aphanomyces genome sequencing and annotation.</title>
        <authorList>
            <person name="Minardi D."/>
            <person name="Oidtmann B."/>
            <person name="Van Der Giezen M."/>
            <person name="Studholme D.J."/>
        </authorList>
    </citation>
    <scope>NUCLEOTIDE SEQUENCE [LARGE SCALE GENOMIC DNA]</scope>
    <source>
        <strain evidence="1 2">NJM0002</strain>
    </source>
</reference>
<keyword evidence="2" id="KW-1185">Reference proteome</keyword>
<dbReference type="EMBL" id="QUSY01002332">
    <property type="protein sequence ID" value="RHY21624.1"/>
    <property type="molecule type" value="Genomic_DNA"/>
</dbReference>
<accession>A0A3R6ZI35</accession>
<proteinExistence type="predicted"/>
<evidence type="ECO:0000313" key="2">
    <source>
        <dbReference type="Proteomes" id="UP000285060"/>
    </source>
</evidence>
<feature type="non-terminal residue" evidence="1">
    <location>
        <position position="1"/>
    </location>
</feature>